<evidence type="ECO:0000313" key="10">
    <source>
        <dbReference type="Proteomes" id="UP000005867"/>
    </source>
</evidence>
<evidence type="ECO:0000256" key="3">
    <source>
        <dbReference type="ARBA" id="ARBA00022532"/>
    </source>
</evidence>
<keyword evidence="3" id="KW-0816">Tricarboxylic acid cycle</keyword>
<dbReference type="InterPro" id="IPR016143">
    <property type="entry name" value="Citrate_synth-like_sm_a-sub"/>
</dbReference>
<reference evidence="9 10" key="1">
    <citation type="journal article" date="2012" name="J. Bacteriol.">
        <title>Complete genome sequence of strain 1860, a crenarchaeon of the genus pyrobaculum able to grow with various electron acceptors.</title>
        <authorList>
            <person name="Mardanov A.V."/>
            <person name="Gumerov V.M."/>
            <person name="Slobodkina G.B."/>
            <person name="Beletsky A.V."/>
            <person name="Bonch-Osmolovskaya E.A."/>
            <person name="Ravin N.V."/>
            <person name="Skryabin K.G."/>
        </authorList>
    </citation>
    <scope>NUCLEOTIDE SEQUENCE [LARGE SCALE GENOMIC DNA]</scope>
    <source>
        <strain evidence="9 10">1860</strain>
    </source>
</reference>
<dbReference type="STRING" id="1104324.P186_0708"/>
<comment type="pathway">
    <text evidence="1">Carbohydrate metabolism; tricarboxylic acid cycle.</text>
</comment>
<protein>
    <recommendedName>
        <fullName evidence="6 8">Citrate synthase</fullName>
        <ecNumber evidence="6">2.3.3.16</ecNumber>
    </recommendedName>
</protein>
<evidence type="ECO:0000313" key="9">
    <source>
        <dbReference type="EMBL" id="AET32158.1"/>
    </source>
</evidence>
<keyword evidence="4 6" id="KW-0808">Transferase</keyword>
<gene>
    <name evidence="9" type="ORF">P186_0708</name>
</gene>
<accession>G7VI66</accession>
<comment type="catalytic activity">
    <reaction evidence="5 6">
        <text>oxaloacetate + acetyl-CoA + H2O = citrate + CoA + H(+)</text>
        <dbReference type="Rhea" id="RHEA:16845"/>
        <dbReference type="ChEBI" id="CHEBI:15377"/>
        <dbReference type="ChEBI" id="CHEBI:15378"/>
        <dbReference type="ChEBI" id="CHEBI:16452"/>
        <dbReference type="ChEBI" id="CHEBI:16947"/>
        <dbReference type="ChEBI" id="CHEBI:57287"/>
        <dbReference type="ChEBI" id="CHEBI:57288"/>
        <dbReference type="EC" id="2.3.3.16"/>
    </reaction>
</comment>
<dbReference type="AlphaFoldDB" id="G7VI66"/>
<dbReference type="GO" id="GO:0006099">
    <property type="term" value="P:tricarboxylic acid cycle"/>
    <property type="evidence" value="ECO:0007669"/>
    <property type="project" value="UniProtKB-UniPathway"/>
</dbReference>
<dbReference type="PIRSF" id="PIRSF001369">
    <property type="entry name" value="Citrate_synth"/>
    <property type="match status" value="1"/>
</dbReference>
<dbReference type="GO" id="GO:0005737">
    <property type="term" value="C:cytoplasm"/>
    <property type="evidence" value="ECO:0007669"/>
    <property type="project" value="InterPro"/>
</dbReference>
<organism evidence="9 10">
    <name type="scientific">Pyrobaculum ferrireducens</name>
    <dbReference type="NCBI Taxonomy" id="1104324"/>
    <lineage>
        <taxon>Archaea</taxon>
        <taxon>Thermoproteota</taxon>
        <taxon>Thermoprotei</taxon>
        <taxon>Thermoproteales</taxon>
        <taxon>Thermoproteaceae</taxon>
        <taxon>Pyrobaculum</taxon>
    </lineage>
</organism>
<dbReference type="HOGENOM" id="CLU_025068_2_1_2"/>
<dbReference type="InterPro" id="IPR011278">
    <property type="entry name" value="2-MeCitrate/Citrate_synth_II"/>
</dbReference>
<dbReference type="Gene3D" id="1.10.580.10">
    <property type="entry name" value="Citrate Synthase, domain 1"/>
    <property type="match status" value="1"/>
</dbReference>
<dbReference type="EC" id="2.3.3.16" evidence="6"/>
<dbReference type="Proteomes" id="UP000005867">
    <property type="component" value="Chromosome"/>
</dbReference>
<keyword evidence="10" id="KW-1185">Reference proteome</keyword>
<name>G7VI66_9CREN</name>
<dbReference type="RefSeq" id="WP_014287986.1">
    <property type="nucleotide sequence ID" value="NC_016645.1"/>
</dbReference>
<evidence type="ECO:0000256" key="7">
    <source>
        <dbReference type="PIRSR" id="PIRSR001369-1"/>
    </source>
</evidence>
<comment type="similarity">
    <text evidence="2 6 8">Belongs to the citrate synthase family.</text>
</comment>
<evidence type="ECO:0000256" key="5">
    <source>
        <dbReference type="ARBA" id="ARBA00049288"/>
    </source>
</evidence>
<dbReference type="GO" id="GO:0036440">
    <property type="term" value="F:citrate synthase activity"/>
    <property type="evidence" value="ECO:0007669"/>
    <property type="project" value="UniProtKB-EC"/>
</dbReference>
<dbReference type="UniPathway" id="UPA00223"/>
<dbReference type="PRINTS" id="PR00143">
    <property type="entry name" value="CITRTSNTHASE"/>
</dbReference>
<feature type="active site" evidence="7">
    <location>
        <position position="311"/>
    </location>
</feature>
<dbReference type="PANTHER" id="PTHR11739">
    <property type="entry name" value="CITRATE SYNTHASE"/>
    <property type="match status" value="1"/>
</dbReference>
<proteinExistence type="inferred from homology"/>
<dbReference type="Gene3D" id="1.10.230.10">
    <property type="entry name" value="Cytochrome P450-Terp, domain 2"/>
    <property type="match status" value="1"/>
</dbReference>
<evidence type="ECO:0000256" key="4">
    <source>
        <dbReference type="ARBA" id="ARBA00022679"/>
    </source>
</evidence>
<dbReference type="SUPFAM" id="SSF48256">
    <property type="entry name" value="Citrate synthase"/>
    <property type="match status" value="1"/>
</dbReference>
<dbReference type="NCBIfam" id="TIGR01800">
    <property type="entry name" value="cit_synth_II"/>
    <property type="match status" value="1"/>
</dbReference>
<feature type="active site" evidence="7">
    <location>
        <position position="256"/>
    </location>
</feature>
<dbReference type="GO" id="GO:0005975">
    <property type="term" value="P:carbohydrate metabolic process"/>
    <property type="evidence" value="ECO:0007669"/>
    <property type="project" value="TreeGrafter"/>
</dbReference>
<sequence length="375" mass="42130">MYFPGLEGVVIKETKICHIDLENSKIYYRGYDLEELALNSSFEEVAYLLWFGRLPSSRELEEFKNRLRSVRKPPRHVEEIVASAPPSAEPIDVLRTGVSALALGEDLSARDIEAELRRGERITAAMPYIVAAFHRLRTGQRPVDPAEAASHAEYYLWAVRGERPTPREVRALDVMLVIYAEHSMNNSAFTAVSVASTLADMYAAVTAAIASLKGPLHGGANVDAAKMLEEVGSVQRVQSWVDEQLAKGRRIPGFGHRLYKKGPDPRLRVLRLLARDLAAERGDFRWVELAEKLEEYVTSKLSQKGIYPNTDLYAAVIFRYLGLPVDLNLPTFAVSRVAGWVAHVVEYRQSNRLIRPTERYTGPLGLRYVPIDQRG</sequence>
<dbReference type="KEGG" id="pyr:P186_0708"/>
<dbReference type="eggNOG" id="arCOG04237">
    <property type="taxonomic scope" value="Archaea"/>
</dbReference>
<dbReference type="BioCyc" id="PSP1104324:GJSN-696-MONOMER"/>
<dbReference type="Pfam" id="PF00285">
    <property type="entry name" value="Citrate_synt"/>
    <property type="match status" value="1"/>
</dbReference>
<dbReference type="OrthoDB" id="21302at2157"/>
<evidence type="ECO:0000256" key="8">
    <source>
        <dbReference type="RuleBase" id="RU000441"/>
    </source>
</evidence>
<dbReference type="GeneID" id="11594972"/>
<dbReference type="InterPro" id="IPR036969">
    <property type="entry name" value="Citrate_synthase_sf"/>
</dbReference>
<dbReference type="EMBL" id="CP003098">
    <property type="protein sequence ID" value="AET32158.1"/>
    <property type="molecule type" value="Genomic_DNA"/>
</dbReference>
<dbReference type="InterPro" id="IPR024176">
    <property type="entry name" value="Citrate_synthase_bac-typ"/>
</dbReference>
<dbReference type="CDD" id="cd06118">
    <property type="entry name" value="citrate_synt_like_1"/>
    <property type="match status" value="1"/>
</dbReference>
<evidence type="ECO:0000256" key="2">
    <source>
        <dbReference type="ARBA" id="ARBA00010566"/>
    </source>
</evidence>
<dbReference type="InterPro" id="IPR002020">
    <property type="entry name" value="Citrate_synthase"/>
</dbReference>
<evidence type="ECO:0000256" key="1">
    <source>
        <dbReference type="ARBA" id="ARBA00005163"/>
    </source>
</evidence>
<evidence type="ECO:0000256" key="6">
    <source>
        <dbReference type="PIRNR" id="PIRNR001369"/>
    </source>
</evidence>
<dbReference type="InterPro" id="IPR016142">
    <property type="entry name" value="Citrate_synth-like_lrg_a-sub"/>
</dbReference>
<dbReference type="PANTHER" id="PTHR11739:SF4">
    <property type="entry name" value="CITRATE SYNTHASE, PEROXISOMAL"/>
    <property type="match status" value="1"/>
</dbReference>